<feature type="region of interest" description="Disordered" evidence="1">
    <location>
        <begin position="796"/>
        <end position="893"/>
    </location>
</feature>
<feature type="compositionally biased region" description="Polar residues" evidence="1">
    <location>
        <begin position="569"/>
        <end position="585"/>
    </location>
</feature>
<dbReference type="Proteomes" id="UP000663671">
    <property type="component" value="Chromosome 3"/>
</dbReference>
<feature type="compositionally biased region" description="Pro residues" evidence="1">
    <location>
        <begin position="521"/>
        <end position="536"/>
    </location>
</feature>
<dbReference type="VEuPathDB" id="FungiDB:I7I51_07341"/>
<dbReference type="GO" id="GO:0010971">
    <property type="term" value="P:positive regulation of G2/M transition of mitotic cell cycle"/>
    <property type="evidence" value="ECO:0007669"/>
    <property type="project" value="TreeGrafter"/>
</dbReference>
<feature type="domain" description="Protein Zds1 C-terminal" evidence="2">
    <location>
        <begin position="735"/>
        <end position="787"/>
    </location>
</feature>
<sequence length="893" mass="98617">MMQPSPSSLVLRRKPVAVPIVPIVPIVPFAPIFNKPLSDYVASSTRRSPDAGASTSSYEYNEGYAPRRGHASQFSISDDSQHVTETIGYMYGDDYDKRDSKRLSYNPSSMAETLSVTSPHRENPPQSSDSNNNQRSLPIRTSSIDRSTTNGPGRQSTTEPGSSDRDITGQRSPVLTRSPSTATSKSIPLNDLDYDSNPAAAVAQELTNLAALRRMSMDVGAADPDLPLFGSNFGVPPIPPSGQSDDDASQLFWVPARLHPGLAPKEFKSFLNGKAEQIKRRSGELKMTDSGLQVQGSAGGLRRKKSMLSRQIDTSGSERQNEVDQLEAVSEEASIGQRRGEDSMADDRPILPAAPPGHSLRRSTRTTYRRGSFKTGERIPYSRRALRQSDPDAEAATRRSPQSGEEEPPILGLTRVSTDPTHGNASSSSRSTTRSQPNLSTSDLSSSPEFSSDNLSSGNSTSNSQTRPSLSLNGVSSLETSTTSQNLHQIIQPPPAVVKESPATVTVSVPNHIPVRKSSHDPPPSQPPQVPLPPEPIGSRASKRAGIIRPAKESPQTIDDIASHPSALPGNNTRTDTLSFIPTSTDSSYRRSDSKKGKDKKDGDGGRKSSWTWLRGSEEKDKDKKKEDESKKSKGRMPKITEKMHDNTRLDLLQASIDGTQRGRESIVVDRAEVRLEDERRKDTAKRAAGSESKKEKEPSLFSSIFGSKKKGSLDHSQKKHSSRALSPEPLRRELKPDIDYNWTRFPISKEREIYRYAHWKLAEPKRALHSQVLLSNFMYSYLAKVQQMHPTLSISAPQAQHRKREHSQSEDHSQQHRHQSREHDHYNNGPYYNESHYDYDGDGRDDQQWSPSGGRGHSQNGSAHGSNHRPQYGTSRSSFGDEAQLDDDDDMW</sequence>
<reference evidence="3" key="1">
    <citation type="submission" date="2021-01" db="EMBL/GenBank/DDBJ databases">
        <title>Chromosome-level genome assembly of a human fungal pathogen reveals clustering of transcriptionally co-regulated genes.</title>
        <authorList>
            <person name="Voorhies M."/>
            <person name="Cohen S."/>
            <person name="Shea T.P."/>
            <person name="Petrus S."/>
            <person name="Munoz J.F."/>
            <person name="Poplawski S."/>
            <person name="Goldman W.E."/>
            <person name="Michael T."/>
            <person name="Cuomo C.A."/>
            <person name="Sil A."/>
            <person name="Beyhan S."/>
        </authorList>
    </citation>
    <scope>NUCLEOTIDE SEQUENCE</scope>
    <source>
        <strain evidence="3">WU24</strain>
    </source>
</reference>
<evidence type="ECO:0000256" key="1">
    <source>
        <dbReference type="SAM" id="MobiDB-lite"/>
    </source>
</evidence>
<dbReference type="SMART" id="SM01327">
    <property type="entry name" value="Zds_C"/>
    <property type="match status" value="1"/>
</dbReference>
<name>A0A8A1MP17_AJECA</name>
<feature type="region of interest" description="Disordered" evidence="1">
    <location>
        <begin position="92"/>
        <end position="191"/>
    </location>
</feature>
<feature type="compositionally biased region" description="Polar residues" evidence="1">
    <location>
        <begin position="139"/>
        <end position="161"/>
    </location>
</feature>
<dbReference type="Pfam" id="PF08632">
    <property type="entry name" value="Zds_C"/>
    <property type="match status" value="1"/>
</dbReference>
<feature type="compositionally biased region" description="Basic residues" evidence="1">
    <location>
        <begin position="359"/>
        <end position="372"/>
    </location>
</feature>
<dbReference type="GO" id="GO:0005737">
    <property type="term" value="C:cytoplasm"/>
    <property type="evidence" value="ECO:0007669"/>
    <property type="project" value="TreeGrafter"/>
</dbReference>
<accession>A0A8A1MP17</accession>
<dbReference type="InterPro" id="IPR040206">
    <property type="entry name" value="Zds1/2"/>
</dbReference>
<dbReference type="OrthoDB" id="443981at2759"/>
<feature type="region of interest" description="Disordered" evidence="1">
    <location>
        <begin position="281"/>
        <end position="731"/>
    </location>
</feature>
<feature type="region of interest" description="Disordered" evidence="1">
    <location>
        <begin position="42"/>
        <end position="79"/>
    </location>
</feature>
<protein>
    <submittedName>
        <fullName evidence="3">Telomere silencing protein Zds1</fullName>
    </submittedName>
</protein>
<proteinExistence type="predicted"/>
<feature type="compositionally biased region" description="Polar residues" evidence="1">
    <location>
        <begin position="169"/>
        <end position="187"/>
    </location>
</feature>
<feature type="compositionally biased region" description="Low complexity" evidence="1">
    <location>
        <begin position="426"/>
        <end position="464"/>
    </location>
</feature>
<feature type="compositionally biased region" description="Polar residues" evidence="1">
    <location>
        <begin position="308"/>
        <end position="318"/>
    </location>
</feature>
<dbReference type="EMBL" id="CP069115">
    <property type="protein sequence ID" value="QSS66484.1"/>
    <property type="molecule type" value="Genomic_DNA"/>
</dbReference>
<feature type="compositionally biased region" description="Polar residues" evidence="1">
    <location>
        <begin position="103"/>
        <end position="118"/>
    </location>
</feature>
<gene>
    <name evidence="3" type="primary">ZDS1</name>
    <name evidence="3" type="ORF">I7I51_07341</name>
</gene>
<organism evidence="3 4">
    <name type="scientific">Ajellomyces capsulatus</name>
    <name type="common">Darling's disease fungus</name>
    <name type="synonym">Histoplasma capsulatum</name>
    <dbReference type="NCBI Taxonomy" id="5037"/>
    <lineage>
        <taxon>Eukaryota</taxon>
        <taxon>Fungi</taxon>
        <taxon>Dikarya</taxon>
        <taxon>Ascomycota</taxon>
        <taxon>Pezizomycotina</taxon>
        <taxon>Eurotiomycetes</taxon>
        <taxon>Eurotiomycetidae</taxon>
        <taxon>Onygenales</taxon>
        <taxon>Ajellomycetaceae</taxon>
        <taxon>Histoplasma</taxon>
    </lineage>
</organism>
<feature type="compositionally biased region" description="Polar residues" evidence="1">
    <location>
        <begin position="415"/>
        <end position="425"/>
    </location>
</feature>
<feature type="compositionally biased region" description="Basic and acidic residues" evidence="1">
    <location>
        <begin position="836"/>
        <end position="848"/>
    </location>
</feature>
<feature type="compositionally biased region" description="Basic and acidic residues" evidence="1">
    <location>
        <begin position="639"/>
        <end position="649"/>
    </location>
</feature>
<dbReference type="AlphaFoldDB" id="A0A8A1MP17"/>
<dbReference type="PANTHER" id="PTHR28089">
    <property type="entry name" value="PROTEIN ZDS1-RELATED"/>
    <property type="match status" value="1"/>
</dbReference>
<feature type="compositionally biased region" description="Basic and acidic residues" evidence="1">
    <location>
        <begin position="661"/>
        <end position="686"/>
    </location>
</feature>
<evidence type="ECO:0000313" key="4">
    <source>
        <dbReference type="Proteomes" id="UP000663671"/>
    </source>
</evidence>
<dbReference type="GO" id="GO:0030010">
    <property type="term" value="P:establishment of cell polarity"/>
    <property type="evidence" value="ECO:0007669"/>
    <property type="project" value="TreeGrafter"/>
</dbReference>
<evidence type="ECO:0000313" key="3">
    <source>
        <dbReference type="EMBL" id="QSS66484.1"/>
    </source>
</evidence>
<feature type="compositionally biased region" description="Polar residues" evidence="1">
    <location>
        <begin position="858"/>
        <end position="879"/>
    </location>
</feature>
<feature type="compositionally biased region" description="Basic and acidic residues" evidence="1">
    <location>
        <begin position="338"/>
        <end position="349"/>
    </location>
</feature>
<feature type="compositionally biased region" description="Polar residues" evidence="1">
    <location>
        <begin position="465"/>
        <end position="489"/>
    </location>
</feature>
<dbReference type="InterPro" id="IPR013941">
    <property type="entry name" value="ZDS1_C"/>
</dbReference>
<feature type="compositionally biased region" description="Basic and acidic residues" evidence="1">
    <location>
        <begin position="616"/>
        <end position="632"/>
    </location>
</feature>
<feature type="compositionally biased region" description="Basic and acidic residues" evidence="1">
    <location>
        <begin position="588"/>
        <end position="607"/>
    </location>
</feature>
<evidence type="ECO:0000259" key="2">
    <source>
        <dbReference type="SMART" id="SM01327"/>
    </source>
</evidence>
<dbReference type="PANTHER" id="PTHR28089:SF1">
    <property type="entry name" value="PROTEIN ZDS1-RELATED"/>
    <property type="match status" value="1"/>
</dbReference>
<feature type="compositionally biased region" description="Acidic residues" evidence="1">
    <location>
        <begin position="884"/>
        <end position="893"/>
    </location>
</feature>
<feature type="compositionally biased region" description="Low complexity" evidence="1">
    <location>
        <begin position="124"/>
        <end position="136"/>
    </location>
</feature>